<gene>
    <name evidence="18" type="ORF">RN001_005893</name>
</gene>
<keyword evidence="19" id="KW-1185">Reference proteome</keyword>
<keyword evidence="11 15" id="KW-0143">Chaperone</keyword>
<dbReference type="FunFam" id="1.10.560.10:FF:000017">
    <property type="entry name" value="T-complex protein 1 subunit eta"/>
    <property type="match status" value="1"/>
</dbReference>
<dbReference type="FunFam" id="3.30.260.10:FF:000049">
    <property type="entry name" value="T-complex protein 1 subunit eta"/>
    <property type="match status" value="1"/>
</dbReference>
<keyword evidence="6 15" id="KW-0547">Nucleotide-binding</keyword>
<dbReference type="GO" id="GO:0005524">
    <property type="term" value="F:ATP binding"/>
    <property type="evidence" value="ECO:0007669"/>
    <property type="project" value="UniProtKB-KW"/>
</dbReference>
<dbReference type="SUPFAM" id="SSF57850">
    <property type="entry name" value="RING/U-box"/>
    <property type="match status" value="1"/>
</dbReference>
<evidence type="ECO:0000256" key="3">
    <source>
        <dbReference type="ARBA" id="ARBA00015836"/>
    </source>
</evidence>
<feature type="region of interest" description="Disordered" evidence="16">
    <location>
        <begin position="702"/>
        <end position="825"/>
    </location>
</feature>
<dbReference type="Proteomes" id="UP001353858">
    <property type="component" value="Unassembled WGS sequence"/>
</dbReference>
<evidence type="ECO:0000256" key="8">
    <source>
        <dbReference type="ARBA" id="ARBA00022801"/>
    </source>
</evidence>
<name>A0AAN7Q110_9COLE</name>
<keyword evidence="8" id="KW-0378">Hydrolase</keyword>
<dbReference type="PROSITE" id="PS50089">
    <property type="entry name" value="ZF_RING_2"/>
    <property type="match status" value="1"/>
</dbReference>
<dbReference type="SUPFAM" id="SSF52029">
    <property type="entry name" value="GroEL apical domain-like"/>
    <property type="match status" value="1"/>
</dbReference>
<dbReference type="GO" id="GO:0008270">
    <property type="term" value="F:zinc ion binding"/>
    <property type="evidence" value="ECO:0007669"/>
    <property type="project" value="UniProtKB-KW"/>
</dbReference>
<dbReference type="SUPFAM" id="SSF48592">
    <property type="entry name" value="GroEL equatorial domain-like"/>
    <property type="match status" value="1"/>
</dbReference>
<dbReference type="PROSITE" id="PS00751">
    <property type="entry name" value="TCP1_2"/>
    <property type="match status" value="1"/>
</dbReference>
<dbReference type="InterPro" id="IPR054827">
    <property type="entry name" value="thermosome_alpha"/>
</dbReference>
<comment type="similarity">
    <text evidence="2 15">Belongs to the TCP-1 chaperonin family.</text>
</comment>
<dbReference type="FunFam" id="3.30.40.10:FF:000024">
    <property type="entry name" value="RING finger protein 44 isoform X1"/>
    <property type="match status" value="1"/>
</dbReference>
<dbReference type="InterPro" id="IPR013083">
    <property type="entry name" value="Znf_RING/FYVE/PHD"/>
</dbReference>
<dbReference type="Pfam" id="PF00118">
    <property type="entry name" value="Cpn60_TCP1"/>
    <property type="match status" value="1"/>
</dbReference>
<protein>
    <recommendedName>
        <fullName evidence="3">T-complex protein 1 subunit eta</fullName>
    </recommendedName>
    <alternativeName>
        <fullName evidence="12">CCT-eta</fullName>
    </alternativeName>
</protein>
<comment type="catalytic activity">
    <reaction evidence="13">
        <text>ATP + H2O = ADP + phosphate + H(+)</text>
        <dbReference type="Rhea" id="RHEA:13065"/>
        <dbReference type="ChEBI" id="CHEBI:15377"/>
        <dbReference type="ChEBI" id="CHEBI:15378"/>
        <dbReference type="ChEBI" id="CHEBI:30616"/>
        <dbReference type="ChEBI" id="CHEBI:43474"/>
        <dbReference type="ChEBI" id="CHEBI:456216"/>
    </reaction>
</comment>
<evidence type="ECO:0000256" key="9">
    <source>
        <dbReference type="ARBA" id="ARBA00022833"/>
    </source>
</evidence>
<dbReference type="InterPro" id="IPR027410">
    <property type="entry name" value="TCP-1-like_intermed_sf"/>
</dbReference>
<organism evidence="18 19">
    <name type="scientific">Aquatica leii</name>
    <dbReference type="NCBI Taxonomy" id="1421715"/>
    <lineage>
        <taxon>Eukaryota</taxon>
        <taxon>Metazoa</taxon>
        <taxon>Ecdysozoa</taxon>
        <taxon>Arthropoda</taxon>
        <taxon>Hexapoda</taxon>
        <taxon>Insecta</taxon>
        <taxon>Pterygota</taxon>
        <taxon>Neoptera</taxon>
        <taxon>Endopterygota</taxon>
        <taxon>Coleoptera</taxon>
        <taxon>Polyphaga</taxon>
        <taxon>Elateriformia</taxon>
        <taxon>Elateroidea</taxon>
        <taxon>Lampyridae</taxon>
        <taxon>Luciolinae</taxon>
        <taxon>Aquatica</taxon>
    </lineage>
</organism>
<feature type="region of interest" description="Disordered" evidence="16">
    <location>
        <begin position="538"/>
        <end position="575"/>
    </location>
</feature>
<feature type="compositionally biased region" description="Basic and acidic residues" evidence="16">
    <location>
        <begin position="730"/>
        <end position="741"/>
    </location>
</feature>
<dbReference type="NCBIfam" id="TIGR02345">
    <property type="entry name" value="chap_CCT_eta"/>
    <property type="match status" value="1"/>
</dbReference>
<keyword evidence="5" id="KW-0479">Metal-binding</keyword>
<dbReference type="Gene3D" id="3.50.7.10">
    <property type="entry name" value="GroEL"/>
    <property type="match status" value="1"/>
</dbReference>
<comment type="caution">
    <text evidence="18">The sequence shown here is derived from an EMBL/GenBank/DDBJ whole genome shotgun (WGS) entry which is preliminary data.</text>
</comment>
<dbReference type="FunFam" id="3.30.260.10:FF:000022">
    <property type="entry name" value="T-complex protein 1 subunit eta"/>
    <property type="match status" value="1"/>
</dbReference>
<feature type="compositionally biased region" description="Basic residues" evidence="16">
    <location>
        <begin position="742"/>
        <end position="751"/>
    </location>
</feature>
<evidence type="ECO:0000256" key="13">
    <source>
        <dbReference type="ARBA" id="ARBA00049360"/>
    </source>
</evidence>
<dbReference type="InterPro" id="IPR027413">
    <property type="entry name" value="GROEL-like_equatorial_sf"/>
</dbReference>
<dbReference type="Gene3D" id="3.30.260.10">
    <property type="entry name" value="TCP-1-like chaperonin intermediate domain"/>
    <property type="match status" value="1"/>
</dbReference>
<dbReference type="Gene3D" id="1.10.560.10">
    <property type="entry name" value="GroEL-like equatorial domain"/>
    <property type="match status" value="1"/>
</dbReference>
<keyword evidence="7 14" id="KW-0863">Zinc-finger</keyword>
<dbReference type="SUPFAM" id="SSF54849">
    <property type="entry name" value="GroEL-intermediate domain like"/>
    <property type="match status" value="1"/>
</dbReference>
<dbReference type="Gene3D" id="3.30.40.10">
    <property type="entry name" value="Zinc/RING finger domain, C3HC4 (zinc finger)"/>
    <property type="match status" value="1"/>
</dbReference>
<dbReference type="SMART" id="SM00184">
    <property type="entry name" value="RING"/>
    <property type="match status" value="1"/>
</dbReference>
<evidence type="ECO:0000256" key="1">
    <source>
        <dbReference type="ARBA" id="ARBA00004496"/>
    </source>
</evidence>
<evidence type="ECO:0000256" key="5">
    <source>
        <dbReference type="ARBA" id="ARBA00022723"/>
    </source>
</evidence>
<dbReference type="NCBIfam" id="NF041082">
    <property type="entry name" value="thermosome_alpha"/>
    <property type="match status" value="1"/>
</dbReference>
<dbReference type="EMBL" id="JARPUR010000002">
    <property type="protein sequence ID" value="KAK4882574.1"/>
    <property type="molecule type" value="Genomic_DNA"/>
</dbReference>
<keyword evidence="9" id="KW-0862">Zinc</keyword>
<dbReference type="GO" id="GO:0051082">
    <property type="term" value="F:unfolded protein binding"/>
    <property type="evidence" value="ECO:0007669"/>
    <property type="project" value="InterPro"/>
</dbReference>
<dbReference type="InterPro" id="IPR012720">
    <property type="entry name" value="Chap_CCT_eta"/>
</dbReference>
<evidence type="ECO:0000256" key="16">
    <source>
        <dbReference type="SAM" id="MobiDB-lite"/>
    </source>
</evidence>
<evidence type="ECO:0000256" key="14">
    <source>
        <dbReference type="PROSITE-ProRule" id="PRU00175"/>
    </source>
</evidence>
<feature type="domain" description="RING-type" evidence="17">
    <location>
        <begin position="1093"/>
        <end position="1134"/>
    </location>
</feature>
<dbReference type="PANTHER" id="PTHR11353">
    <property type="entry name" value="CHAPERONIN"/>
    <property type="match status" value="1"/>
</dbReference>
<feature type="compositionally biased region" description="Low complexity" evidence="16">
    <location>
        <begin position="546"/>
        <end position="555"/>
    </location>
</feature>
<feature type="region of interest" description="Disordered" evidence="16">
    <location>
        <begin position="651"/>
        <end position="676"/>
    </location>
</feature>
<dbReference type="InterPro" id="IPR002194">
    <property type="entry name" value="Chaperonin_TCP-1_CS"/>
</dbReference>
<accession>A0AAN7Q110</accession>
<dbReference type="InterPro" id="IPR017998">
    <property type="entry name" value="Chaperone_TCP-1"/>
</dbReference>
<evidence type="ECO:0000313" key="19">
    <source>
        <dbReference type="Proteomes" id="UP001353858"/>
    </source>
</evidence>
<evidence type="ECO:0000256" key="7">
    <source>
        <dbReference type="ARBA" id="ARBA00022771"/>
    </source>
</evidence>
<evidence type="ECO:0000256" key="6">
    <source>
        <dbReference type="ARBA" id="ARBA00022741"/>
    </source>
</evidence>
<dbReference type="InterPro" id="IPR002423">
    <property type="entry name" value="Cpn60/GroEL/TCP-1"/>
</dbReference>
<evidence type="ECO:0000256" key="4">
    <source>
        <dbReference type="ARBA" id="ARBA00022490"/>
    </source>
</evidence>
<evidence type="ECO:0000256" key="2">
    <source>
        <dbReference type="ARBA" id="ARBA00008020"/>
    </source>
</evidence>
<dbReference type="PRINTS" id="PR00304">
    <property type="entry name" value="TCOMPLEXTCP1"/>
</dbReference>
<evidence type="ECO:0000256" key="12">
    <source>
        <dbReference type="ARBA" id="ARBA00032221"/>
    </source>
</evidence>
<feature type="compositionally biased region" description="Basic residues" evidence="16">
    <location>
        <begin position="556"/>
        <end position="573"/>
    </location>
</feature>
<evidence type="ECO:0000256" key="11">
    <source>
        <dbReference type="ARBA" id="ARBA00023186"/>
    </source>
</evidence>
<dbReference type="InterPro" id="IPR001841">
    <property type="entry name" value="Znf_RING"/>
</dbReference>
<dbReference type="PROSITE" id="PS00750">
    <property type="entry name" value="TCP1_1"/>
    <property type="match status" value="1"/>
</dbReference>
<dbReference type="GO" id="GO:0005832">
    <property type="term" value="C:chaperonin-containing T-complex"/>
    <property type="evidence" value="ECO:0007669"/>
    <property type="project" value="UniProtKB-ARBA"/>
</dbReference>
<dbReference type="Pfam" id="PF13639">
    <property type="entry name" value="zf-RING_2"/>
    <property type="match status" value="1"/>
</dbReference>
<dbReference type="GO" id="GO:0016887">
    <property type="term" value="F:ATP hydrolysis activity"/>
    <property type="evidence" value="ECO:0007669"/>
    <property type="project" value="InterPro"/>
</dbReference>
<dbReference type="NCBIfam" id="NF041083">
    <property type="entry name" value="thermosome_beta"/>
    <property type="match status" value="1"/>
</dbReference>
<keyword evidence="10 15" id="KW-0067">ATP-binding</keyword>
<evidence type="ECO:0000256" key="15">
    <source>
        <dbReference type="RuleBase" id="RU004187"/>
    </source>
</evidence>
<dbReference type="InterPro" id="IPR027409">
    <property type="entry name" value="GroEL-like_apical_dom_sf"/>
</dbReference>
<dbReference type="PROSITE" id="PS00995">
    <property type="entry name" value="TCP1_3"/>
    <property type="match status" value="1"/>
</dbReference>
<keyword evidence="4" id="KW-0963">Cytoplasm</keyword>
<dbReference type="CDD" id="cd03340">
    <property type="entry name" value="TCP1_eta"/>
    <property type="match status" value="1"/>
</dbReference>
<evidence type="ECO:0000256" key="10">
    <source>
        <dbReference type="ARBA" id="ARBA00022840"/>
    </source>
</evidence>
<reference evidence="19" key="1">
    <citation type="submission" date="2023-01" db="EMBL/GenBank/DDBJ databases">
        <title>Key to firefly adult light organ development and bioluminescence: homeobox transcription factors regulate luciferase expression and transportation to peroxisome.</title>
        <authorList>
            <person name="Fu X."/>
        </authorList>
    </citation>
    <scope>NUCLEOTIDE SEQUENCE [LARGE SCALE GENOMIC DNA]</scope>
</reference>
<feature type="compositionally biased region" description="Polar residues" evidence="16">
    <location>
        <begin position="718"/>
        <end position="729"/>
    </location>
</feature>
<evidence type="ECO:0000259" key="17">
    <source>
        <dbReference type="PROSITE" id="PS50089"/>
    </source>
</evidence>
<dbReference type="FunFam" id="3.50.7.10:FF:000006">
    <property type="entry name" value="T-complex protein 1 subunit eta"/>
    <property type="match status" value="1"/>
</dbReference>
<sequence length="1145" mass="128689">MMQPQIVLLKEGTDTSQGKPQLISNINVCQSVVDAVRTTLGPRGMDKLIVDGHGKTTISNDGATIMKMLEIIHPAAKTLVDIAKSQDAEVGDGTTSVVLLAGEFLKQIKPFVEEGVHPRVIIRSVRRSLQLCLEKITELAVKISKSNAAEFRSLLEKCAATALSSKLIHQQKDFFSKMVVDAVLLLDDLLPLNMIGIKKVQGGALEDSKLIAGVAFKKTFSYAGFEMQPKTYKNCKIALLNIELELKAERDNAEIRIDNVSEYQKIVDAEWNILYDKLAKIQKSGAQVVLSKLPIGDVATQYFADRDMFCAGRVPEEDLKRTMKACGGAVLTTVHDLNDSVLGNCEEFEEIQIGGERYNIFRGCPNAKTCTMILRGGAEQFLEETERSLHDAIMIVRRTIQNDAIVAGGGAIEMELSRMLRDHSRTIAGKEQLLIGSIAKALEIIPRQLCDNAGFDATNILNKLRQKHAQGNCWYGVDINNEDISDNFNACIWEPAIVKINALTAACEATCLILSVDETIKNQKSGDAQPPPGLIIMNSNNHGQPRRNSSSFNRHSNNHHSTRSTHTHGHQRWPNRYTKEFGRDYDNNFNRGECSMNNNSLPKEQNYLHGYPKPQLSPTVRNNHMHFGNEASGHQDRRHMQNSVERRINQGYQHNGDRRHHGGLPDRRHISPPLHINICDNSSPLLNTPQGEGLQRTLMDFSSSQRRHGRDVRVSPVHFQQHSPQFYRQNSDESIKSESPSRKRRRLSRSGHHIELNAQPASPPRRSPRQHLPTGQHHTMQVNPFHVQGSPPIRRPRYRDRNEFQHPHHQPFLPSPPPATHPHSHQSTVMMDLNQVPVTIPVNHETVWSYTAPHISLCSAPPGAPPHMHSCHMHNIYPPPHQLMPQQYPSCLPPHQGYGGFPSTPSALPVSNQHYPHSHQHLPPQRPDTLEMELLNEHHPHTHTALHAAPPLHVPPLQMSPPASLFMPTDSRGNQLELLHMRSRQHRNARLPPPRTRWHHNGPLMPATAQYSGFLLHFLVSTRAMFSNPPMSPFSQTDLSSSDSTETENYEALLNLAERLGEAKPRGLGKLEIEQLVSYKFNADTHQGDQTSCVVCMCDFEARQLLRVLPCSHEFHAKCIDKWLRSNRTCPICRGNASEYFNNAE</sequence>
<dbReference type="GO" id="GO:0140662">
    <property type="term" value="F:ATP-dependent protein folding chaperone"/>
    <property type="evidence" value="ECO:0007669"/>
    <property type="project" value="InterPro"/>
</dbReference>
<proteinExistence type="inferred from homology"/>
<comment type="subcellular location">
    <subcellularLocation>
        <location evidence="1">Cytoplasm</location>
    </subcellularLocation>
</comment>
<evidence type="ECO:0000313" key="18">
    <source>
        <dbReference type="EMBL" id="KAK4882574.1"/>
    </source>
</evidence>
<dbReference type="AlphaFoldDB" id="A0AAN7Q110"/>
<dbReference type="InterPro" id="IPR053374">
    <property type="entry name" value="TCP-1_chaperonin"/>
</dbReference>